<name>A0A6B3L609_9BACT</name>
<evidence type="ECO:0000256" key="8">
    <source>
        <dbReference type="ARBA" id="ARBA00023315"/>
    </source>
</evidence>
<comment type="function">
    <text evidence="12">Catalyzes the acylation of glycosyl-4,4'-diaponeurosporenoate, i.e. the esterification of glucose at the C6'' position with the carboxyl group of the C(15) fatty acid 12-methyltetradecanoic acid, to yield staphyloxanthin. This is the last step in the biosynthesis of this orange pigment, present in most staphylococci strains.</text>
</comment>
<organism evidence="13 14">
    <name type="scientific">Sulfuriroseicoccus oceanibius</name>
    <dbReference type="NCBI Taxonomy" id="2707525"/>
    <lineage>
        <taxon>Bacteria</taxon>
        <taxon>Pseudomonadati</taxon>
        <taxon>Verrucomicrobiota</taxon>
        <taxon>Verrucomicrobiia</taxon>
        <taxon>Verrucomicrobiales</taxon>
        <taxon>Verrucomicrobiaceae</taxon>
        <taxon>Sulfuriroseicoccus</taxon>
    </lineage>
</organism>
<evidence type="ECO:0000256" key="10">
    <source>
        <dbReference type="ARBA" id="ARBA00023603"/>
    </source>
</evidence>
<comment type="subcellular location">
    <subcellularLocation>
        <location evidence="1">Cell membrane</location>
        <topology evidence="1">Single-pass membrane protein</topology>
    </subcellularLocation>
</comment>
<dbReference type="UniPathway" id="UPA00029">
    <property type="reaction ID" value="UER00560"/>
</dbReference>
<evidence type="ECO:0000256" key="11">
    <source>
        <dbReference type="ARBA" id="ARBA00023667"/>
    </source>
</evidence>
<dbReference type="AlphaFoldDB" id="A0A6B3L609"/>
<keyword evidence="5" id="KW-0732">Signal</keyword>
<evidence type="ECO:0000256" key="2">
    <source>
        <dbReference type="ARBA" id="ARBA00022475"/>
    </source>
</evidence>
<keyword evidence="6" id="KW-1133">Transmembrane helix</keyword>
<reference evidence="13 14" key="1">
    <citation type="submission" date="2020-12" db="EMBL/GenBank/DDBJ databases">
        <title>Sulforoseuscoccus oceanibium gen. nov., sp. nov., a representative of the phylum Verrucomicrobia with special cytoplasmic membrane, and proposal of Sulforoseuscoccusaceae fam. nov.</title>
        <authorList>
            <person name="Xi F."/>
        </authorList>
    </citation>
    <scope>NUCLEOTIDE SEQUENCE [LARGE SCALE GENOMIC DNA]</scope>
    <source>
        <strain evidence="13 14">T37</strain>
    </source>
</reference>
<keyword evidence="7" id="KW-0472">Membrane</keyword>
<dbReference type="GO" id="GO:0016746">
    <property type="term" value="F:acyltransferase activity"/>
    <property type="evidence" value="ECO:0007669"/>
    <property type="project" value="UniProtKB-KW"/>
</dbReference>
<evidence type="ECO:0000256" key="5">
    <source>
        <dbReference type="ARBA" id="ARBA00022729"/>
    </source>
</evidence>
<dbReference type="Pfam" id="PF18927">
    <property type="entry name" value="CrtO"/>
    <property type="match status" value="1"/>
</dbReference>
<evidence type="ECO:0000256" key="6">
    <source>
        <dbReference type="ARBA" id="ARBA00022989"/>
    </source>
</evidence>
<keyword evidence="3" id="KW-0808">Transferase</keyword>
<dbReference type="Proteomes" id="UP000475117">
    <property type="component" value="Chromosome"/>
</dbReference>
<proteinExistence type="inferred from homology"/>
<dbReference type="GO" id="GO:0005886">
    <property type="term" value="C:plasma membrane"/>
    <property type="evidence" value="ECO:0007669"/>
    <property type="project" value="UniProtKB-SubCell"/>
</dbReference>
<evidence type="ECO:0000256" key="1">
    <source>
        <dbReference type="ARBA" id="ARBA00004162"/>
    </source>
</evidence>
<comment type="pathway">
    <text evidence="9">Carotenoid biosynthesis; staphyloxanthin biosynthesis; staphyloxanthin from farnesyl diphosphate: step 5/5.</text>
</comment>
<dbReference type="InterPro" id="IPR044021">
    <property type="entry name" value="CrtO"/>
</dbReference>
<evidence type="ECO:0000256" key="12">
    <source>
        <dbReference type="ARBA" id="ARBA00025324"/>
    </source>
</evidence>
<gene>
    <name evidence="13" type="ORF">G3M56_005575</name>
</gene>
<keyword evidence="2" id="KW-1003">Cell membrane</keyword>
<dbReference type="EMBL" id="CP066776">
    <property type="protein sequence ID" value="QQL46051.1"/>
    <property type="molecule type" value="Genomic_DNA"/>
</dbReference>
<keyword evidence="8" id="KW-0012">Acyltransferase</keyword>
<evidence type="ECO:0000256" key="3">
    <source>
        <dbReference type="ARBA" id="ARBA00022679"/>
    </source>
</evidence>
<evidence type="ECO:0000313" key="14">
    <source>
        <dbReference type="Proteomes" id="UP000475117"/>
    </source>
</evidence>
<evidence type="ECO:0000256" key="4">
    <source>
        <dbReference type="ARBA" id="ARBA00022692"/>
    </source>
</evidence>
<dbReference type="KEGG" id="soa:G3M56_005575"/>
<comment type="similarity">
    <text evidence="10">Belongs to the acyltransferase CrtO family.</text>
</comment>
<keyword evidence="4" id="KW-0812">Transmembrane</keyword>
<keyword evidence="14" id="KW-1185">Reference proteome</keyword>
<dbReference type="RefSeq" id="WP_164362682.1">
    <property type="nucleotide sequence ID" value="NZ_CP066776.1"/>
</dbReference>
<accession>A0A6B3L609</accession>
<evidence type="ECO:0000256" key="7">
    <source>
        <dbReference type="ARBA" id="ARBA00023136"/>
    </source>
</evidence>
<sequence>MIDLPLWLVAVINCVGIPLVHLFFAWSALGRPADAFDPESPWYRERKWEAGGAFYQRWFRVRSWKSKLPDGAAWFKGMGKAKLESTDSDYLQAFLVETCRGEWSHWLQLFVISGFVVWNPWPANLVIVIYAAVSNLPCIINLRHVRVRMRRVGRRSANRG</sequence>
<protein>
    <recommendedName>
        <fullName evidence="11">Glycosyl-4,4'-diaponeurosporenoate acyltransferase</fullName>
    </recommendedName>
</protein>
<evidence type="ECO:0000256" key="9">
    <source>
        <dbReference type="ARBA" id="ARBA00023588"/>
    </source>
</evidence>
<evidence type="ECO:0000313" key="13">
    <source>
        <dbReference type="EMBL" id="QQL46051.1"/>
    </source>
</evidence>